<dbReference type="AlphaFoldDB" id="A0A9D2AZ64"/>
<accession>A0A9D2AZ64</accession>
<dbReference type="Pfam" id="PF03364">
    <property type="entry name" value="Polyketide_cyc"/>
    <property type="match status" value="1"/>
</dbReference>
<evidence type="ECO:0000259" key="2">
    <source>
        <dbReference type="Pfam" id="PF03364"/>
    </source>
</evidence>
<reference evidence="3" key="1">
    <citation type="journal article" date="2021" name="PeerJ">
        <title>Extensive microbial diversity within the chicken gut microbiome revealed by metagenomics and culture.</title>
        <authorList>
            <person name="Gilroy R."/>
            <person name="Ravi A."/>
            <person name="Getino M."/>
            <person name="Pursley I."/>
            <person name="Horton D.L."/>
            <person name="Alikhan N.F."/>
            <person name="Baker D."/>
            <person name="Gharbi K."/>
            <person name="Hall N."/>
            <person name="Watson M."/>
            <person name="Adriaenssens E.M."/>
            <person name="Foster-Nyarko E."/>
            <person name="Jarju S."/>
            <person name="Secka A."/>
            <person name="Antonio M."/>
            <person name="Oren A."/>
            <person name="Chaudhuri R.R."/>
            <person name="La Ragione R."/>
            <person name="Hildebrand F."/>
            <person name="Pallen M.J."/>
        </authorList>
    </citation>
    <scope>NUCLEOTIDE SEQUENCE</scope>
    <source>
        <strain evidence="3">1719</strain>
    </source>
</reference>
<proteinExistence type="inferred from homology"/>
<sequence>MAIYKSEVEISQPVQEVYSFLNDLNNHQQLMPENVENWSSTKDTAKLNIKNLVKLELEVKQRVENELIKITPINSLPFKMHLTWELEGLTAEKCRVVYTLNAELNMLMRNMAGGYLQPFVETQTKKLKNNWMD</sequence>
<dbReference type="Proteomes" id="UP000824156">
    <property type="component" value="Unassembled WGS sequence"/>
</dbReference>
<organism evidence="3 4">
    <name type="scientific">Candidatus Sphingobacterium stercoripullorum</name>
    <dbReference type="NCBI Taxonomy" id="2838759"/>
    <lineage>
        <taxon>Bacteria</taxon>
        <taxon>Pseudomonadati</taxon>
        <taxon>Bacteroidota</taxon>
        <taxon>Sphingobacteriia</taxon>
        <taxon>Sphingobacteriales</taxon>
        <taxon>Sphingobacteriaceae</taxon>
        <taxon>Sphingobacterium</taxon>
    </lineage>
</organism>
<dbReference type="EMBL" id="DXEZ01000265">
    <property type="protein sequence ID" value="HIX55268.1"/>
    <property type="molecule type" value="Genomic_DNA"/>
</dbReference>
<name>A0A9D2AZ64_9SPHI</name>
<dbReference type="Gene3D" id="3.30.530.20">
    <property type="match status" value="1"/>
</dbReference>
<protein>
    <submittedName>
        <fullName evidence="3">SRPBCC family protein</fullName>
    </submittedName>
</protein>
<evidence type="ECO:0000313" key="3">
    <source>
        <dbReference type="EMBL" id="HIX55268.1"/>
    </source>
</evidence>
<dbReference type="InterPro" id="IPR023393">
    <property type="entry name" value="START-like_dom_sf"/>
</dbReference>
<comment type="caution">
    <text evidence="3">The sequence shown here is derived from an EMBL/GenBank/DDBJ whole genome shotgun (WGS) entry which is preliminary data.</text>
</comment>
<evidence type="ECO:0000313" key="4">
    <source>
        <dbReference type="Proteomes" id="UP000824156"/>
    </source>
</evidence>
<dbReference type="CDD" id="cd07812">
    <property type="entry name" value="SRPBCC"/>
    <property type="match status" value="1"/>
</dbReference>
<feature type="domain" description="Coenzyme Q-binding protein COQ10 START" evidence="2">
    <location>
        <begin position="10"/>
        <end position="117"/>
    </location>
</feature>
<dbReference type="InterPro" id="IPR005031">
    <property type="entry name" value="COQ10_START"/>
</dbReference>
<dbReference type="SUPFAM" id="SSF55961">
    <property type="entry name" value="Bet v1-like"/>
    <property type="match status" value="1"/>
</dbReference>
<gene>
    <name evidence="3" type="ORF">H9853_09585</name>
</gene>
<evidence type="ECO:0000256" key="1">
    <source>
        <dbReference type="ARBA" id="ARBA00008918"/>
    </source>
</evidence>
<comment type="similarity">
    <text evidence="1">Belongs to the ribosome association toxin RatA family.</text>
</comment>
<reference evidence="3" key="2">
    <citation type="submission" date="2021-04" db="EMBL/GenBank/DDBJ databases">
        <authorList>
            <person name="Gilroy R."/>
        </authorList>
    </citation>
    <scope>NUCLEOTIDE SEQUENCE</scope>
    <source>
        <strain evidence="3">1719</strain>
    </source>
</reference>